<proteinExistence type="predicted"/>
<accession>A0A0R0BZ86</accession>
<name>A0A0R0BZ86_9GAMM</name>
<dbReference type="RefSeq" id="WP_057635164.1">
    <property type="nucleotide sequence ID" value="NZ_LDJI01000026.1"/>
</dbReference>
<keyword evidence="2" id="KW-1185">Reference proteome</keyword>
<protein>
    <submittedName>
        <fullName evidence="1">Uncharacterized protein</fullName>
    </submittedName>
</protein>
<evidence type="ECO:0000313" key="1">
    <source>
        <dbReference type="EMBL" id="KRG63084.1"/>
    </source>
</evidence>
<dbReference type="OrthoDB" id="696332at2"/>
<dbReference type="PATRIC" id="fig|405444.3.peg.1901"/>
<sequence length="325" mass="37213">MHVSEWVGLVGTKSTDERLVEWFAQHALARPPKSVTANQGKRSIKDKARGMEHHFAFDIINDRFYPPVSLKSGSLECYLQAISLYACSPKGSAVLPEGFWNGWAGPGSSLEHCLAFFDGQFEDYDDTYLFRRAVGDVAELKLWFSLKKQRVETIDVRLVEDRQFLGAYDFDPENIHNTTKQTATLLVKWLFDDRHLLLDDGVYQRGLEDDHEAILRFVHGHLNGHVWKSQLADDRALRDVLSHTQTSRRLVLKDGETLELFAQHLHLKAAGAWEAYQRVYNDDTLDDWSGAVAEFERGVVLTFAQRMHFREMLGDAYRKVKADIG</sequence>
<dbReference type="AlphaFoldDB" id="A0A0R0BZ86"/>
<organism evidence="1 2">
    <name type="scientific">Stenotrophomonas humi</name>
    <dbReference type="NCBI Taxonomy" id="405444"/>
    <lineage>
        <taxon>Bacteria</taxon>
        <taxon>Pseudomonadati</taxon>
        <taxon>Pseudomonadota</taxon>
        <taxon>Gammaproteobacteria</taxon>
        <taxon>Lysobacterales</taxon>
        <taxon>Lysobacteraceae</taxon>
        <taxon>Stenotrophomonas</taxon>
    </lineage>
</organism>
<evidence type="ECO:0000313" key="2">
    <source>
        <dbReference type="Proteomes" id="UP000050864"/>
    </source>
</evidence>
<dbReference type="Proteomes" id="UP000050864">
    <property type="component" value="Unassembled WGS sequence"/>
</dbReference>
<gene>
    <name evidence="1" type="ORF">ABB26_14000</name>
</gene>
<comment type="caution">
    <text evidence="1">The sequence shown here is derived from an EMBL/GenBank/DDBJ whole genome shotgun (WGS) entry which is preliminary data.</text>
</comment>
<reference evidence="1 2" key="1">
    <citation type="submission" date="2015-05" db="EMBL/GenBank/DDBJ databases">
        <title>Genome sequencing and analysis of members of genus Stenotrophomonas.</title>
        <authorList>
            <person name="Patil P.P."/>
            <person name="Midha S."/>
            <person name="Patil P.B."/>
        </authorList>
    </citation>
    <scope>NUCLEOTIDE SEQUENCE [LARGE SCALE GENOMIC DNA]</scope>
    <source>
        <strain evidence="1 2">DSM 18929</strain>
    </source>
</reference>
<dbReference type="EMBL" id="LDJI01000026">
    <property type="protein sequence ID" value="KRG63084.1"/>
    <property type="molecule type" value="Genomic_DNA"/>
</dbReference>